<dbReference type="Proteomes" id="UP001642540">
    <property type="component" value="Unassembled WGS sequence"/>
</dbReference>
<keyword evidence="1" id="KW-0812">Transmembrane</keyword>
<name>A0ABP1QFQ3_9HEXA</name>
<keyword evidence="1" id="KW-1133">Transmembrane helix</keyword>
<evidence type="ECO:0000313" key="3">
    <source>
        <dbReference type="EMBL" id="CAL8101402.1"/>
    </source>
</evidence>
<sequence>MFSRSPAHQLRRKICPNIMAAQTLGTPFSGTFIFTIFAMIVVALHFDTVNCRPSIELGESTVLPQSQANTQTSALLELNSSQSLNNQVAKAKCVGFECIFDAYMKLGAFLKQQHTTDSDSTNIIRQRRWDGCGYKGMC</sequence>
<gene>
    <name evidence="2" type="ORF">ODALV1_LOCUS10828</name>
    <name evidence="3" type="ORF">ODALV1_LOCUS10830</name>
</gene>
<keyword evidence="1" id="KW-0472">Membrane</keyword>
<evidence type="ECO:0000256" key="1">
    <source>
        <dbReference type="SAM" id="Phobius"/>
    </source>
</evidence>
<organism evidence="2 4">
    <name type="scientific">Orchesella dallaii</name>
    <dbReference type="NCBI Taxonomy" id="48710"/>
    <lineage>
        <taxon>Eukaryota</taxon>
        <taxon>Metazoa</taxon>
        <taxon>Ecdysozoa</taxon>
        <taxon>Arthropoda</taxon>
        <taxon>Hexapoda</taxon>
        <taxon>Collembola</taxon>
        <taxon>Entomobryomorpha</taxon>
        <taxon>Entomobryoidea</taxon>
        <taxon>Orchesellidae</taxon>
        <taxon>Orchesellinae</taxon>
        <taxon>Orchesella</taxon>
    </lineage>
</organism>
<reference evidence="2 4" key="1">
    <citation type="submission" date="2024-08" db="EMBL/GenBank/DDBJ databases">
        <authorList>
            <person name="Cucini C."/>
            <person name="Frati F."/>
        </authorList>
    </citation>
    <scope>NUCLEOTIDE SEQUENCE [LARGE SCALE GENOMIC DNA]</scope>
</reference>
<evidence type="ECO:0000313" key="4">
    <source>
        <dbReference type="Proteomes" id="UP001642540"/>
    </source>
</evidence>
<feature type="transmembrane region" description="Helical" evidence="1">
    <location>
        <begin position="21"/>
        <end position="46"/>
    </location>
</feature>
<keyword evidence="4" id="KW-1185">Reference proteome</keyword>
<comment type="caution">
    <text evidence="2">The sequence shown here is derived from an EMBL/GenBank/DDBJ whole genome shotgun (WGS) entry which is preliminary data.</text>
</comment>
<proteinExistence type="predicted"/>
<dbReference type="EMBL" id="CAXLJM020000033">
    <property type="protein sequence ID" value="CAL8101396.1"/>
    <property type="molecule type" value="Genomic_DNA"/>
</dbReference>
<evidence type="ECO:0000313" key="2">
    <source>
        <dbReference type="EMBL" id="CAL8101396.1"/>
    </source>
</evidence>
<dbReference type="EMBL" id="CAXLJM020000033">
    <property type="protein sequence ID" value="CAL8101402.1"/>
    <property type="molecule type" value="Genomic_DNA"/>
</dbReference>
<protein>
    <submittedName>
        <fullName evidence="2">Uncharacterized protein</fullName>
    </submittedName>
</protein>
<accession>A0ABP1QFQ3</accession>